<dbReference type="GO" id="GO:0005634">
    <property type="term" value="C:nucleus"/>
    <property type="evidence" value="ECO:0007669"/>
    <property type="project" value="TreeGrafter"/>
</dbReference>
<dbReference type="Gene3D" id="1.10.1170.10">
    <property type="entry name" value="Inhibitor Of Apoptosis Protein (2mihbC-IAP-1), Chain A"/>
    <property type="match status" value="1"/>
</dbReference>
<protein>
    <submittedName>
        <fullName evidence="1">BIRC2_3</fullName>
    </submittedName>
</protein>
<dbReference type="InterPro" id="IPR001370">
    <property type="entry name" value="BIR_rpt"/>
</dbReference>
<evidence type="ECO:0000313" key="1">
    <source>
        <dbReference type="EMBL" id="CAC5425709.1"/>
    </source>
</evidence>
<dbReference type="Gene3D" id="1.10.8.10">
    <property type="entry name" value="DNA helicase RuvA subunit, C-terminal domain"/>
    <property type="match status" value="1"/>
</dbReference>
<dbReference type="GO" id="GO:0005737">
    <property type="term" value="C:cytoplasm"/>
    <property type="evidence" value="ECO:0007669"/>
    <property type="project" value="TreeGrafter"/>
</dbReference>
<accession>A0A6J8EYH0</accession>
<organism evidence="1 2">
    <name type="scientific">Mytilus coruscus</name>
    <name type="common">Sea mussel</name>
    <dbReference type="NCBI Taxonomy" id="42192"/>
    <lineage>
        <taxon>Eukaryota</taxon>
        <taxon>Metazoa</taxon>
        <taxon>Spiralia</taxon>
        <taxon>Lophotrochozoa</taxon>
        <taxon>Mollusca</taxon>
        <taxon>Bivalvia</taxon>
        <taxon>Autobranchia</taxon>
        <taxon>Pteriomorphia</taxon>
        <taxon>Mytilida</taxon>
        <taxon>Mytiloidea</taxon>
        <taxon>Mytilidae</taxon>
        <taxon>Mytilinae</taxon>
        <taxon>Mytilus</taxon>
    </lineage>
</organism>
<proteinExistence type="predicted"/>
<sequence length="328" mass="37602">MSISIDFANISKLASYSNWKGRQSSIVLAGKGFSYSGHNCIIKCDECDAAVDMEREDVINLTNKHAESCRIRQLIQPKPSNQCEQARKVLASRQTQHLPEACMADINIYPSVASIMGAPSDECPCSSCSRSSIFLPCPDTVRDMYGLPRLIGKRLILKLKRRIEENNGPIHSQFEDEAHRRQSFDLHDVNDMNRAIQAEAGFFTMEERREDRVCFYCDGCLRKDVLTLDPWREHARWFPVCPHVLQKKGERFVHDVLYDTKILKRHLKGLNRPTKMETCIVVDALDAGYPRCLIEETIQGFFHEYGSFPNSEEMFGSLESIKDWKTFP</sequence>
<name>A0A6J8EYH0_MYTCO</name>
<dbReference type="EMBL" id="CACVKT020010275">
    <property type="protein sequence ID" value="CAC5425709.1"/>
    <property type="molecule type" value="Genomic_DNA"/>
</dbReference>
<dbReference type="InterPro" id="IPR050784">
    <property type="entry name" value="IAP"/>
</dbReference>
<dbReference type="Proteomes" id="UP000507470">
    <property type="component" value="Unassembled WGS sequence"/>
</dbReference>
<dbReference type="PROSITE" id="PS50143">
    <property type="entry name" value="BIR_REPEAT_2"/>
    <property type="match status" value="1"/>
</dbReference>
<evidence type="ECO:0000313" key="2">
    <source>
        <dbReference type="Proteomes" id="UP000507470"/>
    </source>
</evidence>
<dbReference type="PANTHER" id="PTHR10044:SF139">
    <property type="entry name" value="DEATH-ASSOCIATED INHIBITOR OF APOPTOSIS 2"/>
    <property type="match status" value="1"/>
</dbReference>
<dbReference type="AlphaFoldDB" id="A0A6J8EYH0"/>
<dbReference type="OrthoDB" id="6065838at2759"/>
<dbReference type="SMART" id="SM00238">
    <property type="entry name" value="BIR"/>
    <property type="match status" value="1"/>
</dbReference>
<reference evidence="1 2" key="1">
    <citation type="submission" date="2020-06" db="EMBL/GenBank/DDBJ databases">
        <authorList>
            <person name="Li R."/>
            <person name="Bekaert M."/>
        </authorList>
    </citation>
    <scope>NUCLEOTIDE SEQUENCE [LARGE SCALE GENOMIC DNA]</scope>
    <source>
        <strain evidence="2">wild</strain>
    </source>
</reference>
<dbReference type="Pfam" id="PF00653">
    <property type="entry name" value="BIR"/>
    <property type="match status" value="1"/>
</dbReference>
<keyword evidence="2" id="KW-1185">Reference proteome</keyword>
<dbReference type="PANTHER" id="PTHR10044">
    <property type="entry name" value="INHIBITOR OF APOPTOSIS"/>
    <property type="match status" value="1"/>
</dbReference>
<gene>
    <name evidence="1" type="ORF">MCOR_57501</name>
</gene>
<dbReference type="GO" id="GO:0051726">
    <property type="term" value="P:regulation of cell cycle"/>
    <property type="evidence" value="ECO:0007669"/>
    <property type="project" value="TreeGrafter"/>
</dbReference>
<dbReference type="SUPFAM" id="SSF57924">
    <property type="entry name" value="Inhibitor of apoptosis (IAP) repeat"/>
    <property type="match status" value="2"/>
</dbReference>